<dbReference type="RefSeq" id="WP_203768408.1">
    <property type="nucleotide sequence ID" value="NZ_BAAABO010000050.1"/>
</dbReference>
<comment type="caution">
    <text evidence="1">The sequence shown here is derived from an EMBL/GenBank/DDBJ whole genome shotgun (WGS) entry which is preliminary data.</text>
</comment>
<name>A0ABQ3Y8D7_9ACTN</name>
<keyword evidence="2" id="KW-1185">Reference proteome</keyword>
<reference evidence="1 2" key="1">
    <citation type="submission" date="2021-01" db="EMBL/GenBank/DDBJ databases">
        <title>Whole genome shotgun sequence of Actinoplanes deccanensis NBRC 13994.</title>
        <authorList>
            <person name="Komaki H."/>
            <person name="Tamura T."/>
        </authorList>
    </citation>
    <scope>NUCLEOTIDE SEQUENCE [LARGE SCALE GENOMIC DNA]</scope>
    <source>
        <strain evidence="1 2">NBRC 13994</strain>
    </source>
</reference>
<accession>A0ABQ3Y8D7</accession>
<gene>
    <name evidence="1" type="ORF">Ade02nite_48990</name>
</gene>
<evidence type="ECO:0000313" key="2">
    <source>
        <dbReference type="Proteomes" id="UP000609879"/>
    </source>
</evidence>
<protein>
    <recommendedName>
        <fullName evidence="3">PIN domain-containing protein</fullName>
    </recommendedName>
</protein>
<proteinExistence type="predicted"/>
<sequence length="181" mass="20308">MNARIGDVYFDTCTLSTFAAVDRLDLLEKRYGYRARWTETVRWEISRGLGTAPYLRRILDLDWLGEPVEISGTPAALTAINNIRRGLGAMPGNETQHLGEAEIIYHLETSAVGAFLVTDDGAALDFARRRGVRAFDTRTIVEECYVYSEVGCPEAFHLLRQMAAEDRKVRVPSTHLEVCPT</sequence>
<organism evidence="1 2">
    <name type="scientific">Paractinoplanes deccanensis</name>
    <dbReference type="NCBI Taxonomy" id="113561"/>
    <lineage>
        <taxon>Bacteria</taxon>
        <taxon>Bacillati</taxon>
        <taxon>Actinomycetota</taxon>
        <taxon>Actinomycetes</taxon>
        <taxon>Micromonosporales</taxon>
        <taxon>Micromonosporaceae</taxon>
        <taxon>Paractinoplanes</taxon>
    </lineage>
</organism>
<evidence type="ECO:0008006" key="3">
    <source>
        <dbReference type="Google" id="ProtNLM"/>
    </source>
</evidence>
<dbReference type="Proteomes" id="UP000609879">
    <property type="component" value="Unassembled WGS sequence"/>
</dbReference>
<evidence type="ECO:0000313" key="1">
    <source>
        <dbReference type="EMBL" id="GID76258.1"/>
    </source>
</evidence>
<dbReference type="EMBL" id="BOMI01000095">
    <property type="protein sequence ID" value="GID76258.1"/>
    <property type="molecule type" value="Genomic_DNA"/>
</dbReference>